<keyword evidence="1" id="KW-0812">Transmembrane</keyword>
<evidence type="ECO:0000256" key="1">
    <source>
        <dbReference type="SAM" id="Phobius"/>
    </source>
</evidence>
<feature type="transmembrane region" description="Helical" evidence="1">
    <location>
        <begin position="16"/>
        <end position="33"/>
    </location>
</feature>
<proteinExistence type="predicted"/>
<evidence type="ECO:0000313" key="3">
    <source>
        <dbReference type="Proteomes" id="UP000826550"/>
    </source>
</evidence>
<keyword evidence="1" id="KW-1133">Transmembrane helix</keyword>
<feature type="transmembrane region" description="Helical" evidence="1">
    <location>
        <begin position="102"/>
        <end position="125"/>
    </location>
</feature>
<keyword evidence="3" id="KW-1185">Reference proteome</keyword>
<dbReference type="RefSeq" id="WP_220220023.1">
    <property type="nucleotide sequence ID" value="NZ_CP048268.1"/>
</dbReference>
<gene>
    <name evidence="2" type="ORF">GYM71_07580</name>
</gene>
<protein>
    <recommendedName>
        <fullName evidence="4">ABC transporter permease</fullName>
    </recommendedName>
</protein>
<feature type="transmembrane region" description="Helical" evidence="1">
    <location>
        <begin position="161"/>
        <end position="183"/>
    </location>
</feature>
<feature type="transmembrane region" description="Helical" evidence="1">
    <location>
        <begin position="189"/>
        <end position="208"/>
    </location>
</feature>
<evidence type="ECO:0008006" key="4">
    <source>
        <dbReference type="Google" id="ProtNLM"/>
    </source>
</evidence>
<accession>A0ABX8WCL8</accession>
<name>A0ABX8WCL8_9LACO</name>
<reference evidence="2 3" key="1">
    <citation type="submission" date="2020-01" db="EMBL/GenBank/DDBJ databases">
        <title>Vast differences in strain-level diversity in the gut microbiota of two closely related honey bee species.</title>
        <authorList>
            <person name="Ellegaard K.M."/>
            <person name="Suenami S."/>
            <person name="Miyazaki R."/>
            <person name="Engel P."/>
        </authorList>
    </citation>
    <scope>NUCLEOTIDE SEQUENCE [LARGE SCALE GENOMIC DNA]</scope>
    <source>
        <strain evidence="2 3">ESL0416</strain>
    </source>
</reference>
<dbReference type="Proteomes" id="UP000826550">
    <property type="component" value="Chromosome"/>
</dbReference>
<evidence type="ECO:0000313" key="2">
    <source>
        <dbReference type="EMBL" id="QYN53283.1"/>
    </source>
</evidence>
<organism evidence="2 3">
    <name type="scientific">Lactobacillus panisapium</name>
    <dbReference type="NCBI Taxonomy" id="2012495"/>
    <lineage>
        <taxon>Bacteria</taxon>
        <taxon>Bacillati</taxon>
        <taxon>Bacillota</taxon>
        <taxon>Bacilli</taxon>
        <taxon>Lactobacillales</taxon>
        <taxon>Lactobacillaceae</taxon>
        <taxon>Lactobacillus</taxon>
    </lineage>
</organism>
<dbReference type="EMBL" id="CP048268">
    <property type="protein sequence ID" value="QYN53283.1"/>
    <property type="molecule type" value="Genomic_DNA"/>
</dbReference>
<keyword evidence="1" id="KW-0472">Membrane</keyword>
<sequence>MKWRTYLPELFSNNRLGKIMVMCFQVFSWWQYCTNINFTYQNNMFTTFPITGANFLMANLAWLLYYLGGEFYLINLLQTKLLAANPLVVIRNEKRTTIFQNCLLTVVLFSLVYNLLFISLIVIMTKNKLNYWFLVKLFSTLWLSFTVFILLALTCSLIERILGWIIPLLLSVISLALKSNYLIMVTNSVTWSVNISNAIWFIVLIILLEQINQRLETK</sequence>
<feature type="transmembrane region" description="Helical" evidence="1">
    <location>
        <begin position="131"/>
        <end position="154"/>
    </location>
</feature>